<dbReference type="PANTHER" id="PTHR11122">
    <property type="entry name" value="APOSPORY-ASSOCIATED PROTEIN C-RELATED"/>
    <property type="match status" value="1"/>
</dbReference>
<reference evidence="4 5" key="1">
    <citation type="submission" date="2020-03" db="EMBL/GenBank/DDBJ databases">
        <title>Genomic Encyclopedia of Type Strains, Phase IV (KMG-IV): sequencing the most valuable type-strain genomes for metagenomic binning, comparative biology and taxonomic classification.</title>
        <authorList>
            <person name="Goeker M."/>
        </authorList>
    </citation>
    <scope>NUCLEOTIDE SEQUENCE [LARGE SCALE GENOMIC DNA]</scope>
    <source>
        <strain evidence="4 5">DSM 101599</strain>
    </source>
</reference>
<gene>
    <name evidence="4" type="ORF">FHR24_002512</name>
</gene>
<evidence type="ECO:0000256" key="1">
    <source>
        <dbReference type="ARBA" id="ARBA00001913"/>
    </source>
</evidence>
<comment type="subunit">
    <text evidence="2">Monomer.</text>
</comment>
<sequence length="291" mass="33630">MSNMYQLKNQFITATFKTKGAELISLIKNTTEYIWSGDATFWNRHTPVLFPIVGALKNDSYIFKEQEYNIKQHGFARNSTFTVVKQSKNTLVFQLTATKDTFTIYPFDFILQIKYTLSSQGLTTKYIITNPAKQDLYFSIGAHPAFACPFEQNQTREEYVLVFDKKETPTSTSIKTGYRNDEKFNVFSNAGSLALTKTIFDNNAIVFNKNPFSEVSFVHQPTQKKYITIQFKNFPYLGIWSATRNSPFICIEPWHGISDHINHNQQLINKEGIIKLTSLTTFNCEYKYTIH</sequence>
<evidence type="ECO:0000313" key="4">
    <source>
        <dbReference type="EMBL" id="NIJ46034.1"/>
    </source>
</evidence>
<protein>
    <submittedName>
        <fullName evidence="4">Galactose mutarotase-like enzyme</fullName>
    </submittedName>
</protein>
<proteinExistence type="predicted"/>
<keyword evidence="3" id="KW-0106">Calcium</keyword>
<dbReference type="RefSeq" id="WP_167189312.1">
    <property type="nucleotide sequence ID" value="NZ_JAASQL010000004.1"/>
</dbReference>
<comment type="cofactor">
    <cofactor evidence="1">
        <name>Ca(2+)</name>
        <dbReference type="ChEBI" id="CHEBI:29108"/>
    </cofactor>
</comment>
<evidence type="ECO:0000256" key="3">
    <source>
        <dbReference type="ARBA" id="ARBA00022837"/>
    </source>
</evidence>
<dbReference type="Pfam" id="PF01263">
    <property type="entry name" value="Aldose_epim"/>
    <property type="match status" value="1"/>
</dbReference>
<dbReference type="InterPro" id="IPR011013">
    <property type="entry name" value="Gal_mutarotase_sf_dom"/>
</dbReference>
<evidence type="ECO:0000256" key="2">
    <source>
        <dbReference type="ARBA" id="ARBA00011245"/>
    </source>
</evidence>
<dbReference type="PANTHER" id="PTHR11122:SF13">
    <property type="entry name" value="GLUCOSE-6-PHOSPHATE 1-EPIMERASE"/>
    <property type="match status" value="1"/>
</dbReference>
<dbReference type="CDD" id="cd09024">
    <property type="entry name" value="Aldose_epim_lacX"/>
    <property type="match status" value="1"/>
</dbReference>
<keyword evidence="5" id="KW-1185">Reference proteome</keyword>
<accession>A0ABX0UB34</accession>
<comment type="caution">
    <text evidence="4">The sequence shown here is derived from an EMBL/GenBank/DDBJ whole genome shotgun (WGS) entry which is preliminary data.</text>
</comment>
<name>A0ABX0UB34_9FLAO</name>
<dbReference type="Proteomes" id="UP000745859">
    <property type="component" value="Unassembled WGS sequence"/>
</dbReference>
<dbReference type="SUPFAM" id="SSF74650">
    <property type="entry name" value="Galactose mutarotase-like"/>
    <property type="match status" value="1"/>
</dbReference>
<dbReference type="Gene3D" id="2.70.98.10">
    <property type="match status" value="1"/>
</dbReference>
<evidence type="ECO:0000313" key="5">
    <source>
        <dbReference type="Proteomes" id="UP000745859"/>
    </source>
</evidence>
<dbReference type="InterPro" id="IPR008183">
    <property type="entry name" value="Aldose_1/G6P_1-epimerase"/>
</dbReference>
<dbReference type="EMBL" id="JAASQL010000004">
    <property type="protein sequence ID" value="NIJ46034.1"/>
    <property type="molecule type" value="Genomic_DNA"/>
</dbReference>
<dbReference type="InterPro" id="IPR037481">
    <property type="entry name" value="LacX"/>
</dbReference>
<dbReference type="InterPro" id="IPR014718">
    <property type="entry name" value="GH-type_carb-bd"/>
</dbReference>
<organism evidence="4 5">
    <name type="scientific">Wenyingzhuangia heitensis</name>
    <dbReference type="NCBI Taxonomy" id="1487859"/>
    <lineage>
        <taxon>Bacteria</taxon>
        <taxon>Pseudomonadati</taxon>
        <taxon>Bacteroidota</taxon>
        <taxon>Flavobacteriia</taxon>
        <taxon>Flavobacteriales</taxon>
        <taxon>Flavobacteriaceae</taxon>
        <taxon>Wenyingzhuangia</taxon>
    </lineage>
</organism>